<gene>
    <name evidence="3" type="ORF">MON41_21290</name>
</gene>
<dbReference type="CDD" id="cd13578">
    <property type="entry name" value="PBP2_Bug27"/>
    <property type="match status" value="1"/>
</dbReference>
<organism evidence="3 4">
    <name type="scientific">Teichococcus vastitatis</name>
    <dbReference type="NCBI Taxonomy" id="2307076"/>
    <lineage>
        <taxon>Bacteria</taxon>
        <taxon>Pseudomonadati</taxon>
        <taxon>Pseudomonadota</taxon>
        <taxon>Alphaproteobacteria</taxon>
        <taxon>Acetobacterales</taxon>
        <taxon>Roseomonadaceae</taxon>
        <taxon>Roseomonas</taxon>
    </lineage>
</organism>
<dbReference type="PANTHER" id="PTHR42928">
    <property type="entry name" value="TRICARBOXYLATE-BINDING PROTEIN"/>
    <property type="match status" value="1"/>
</dbReference>
<keyword evidence="4" id="KW-1185">Reference proteome</keyword>
<evidence type="ECO:0000256" key="1">
    <source>
        <dbReference type="ARBA" id="ARBA00006987"/>
    </source>
</evidence>
<sequence>MTMRLRRRTLLAAGSLLPAGPAIAAQQGAWPQRSLRLVIPFPPGGTTDLMGRFLAERLSVRLGQPVVVENRSGAGGNIGADAVAKAEPDGYSFLMASIGTAAINYAAYGARMPYRPQDLAAVGLVTRVANVLLAAKTTPIADTAALIAAAKREPGRLNYGTSGAGGSPHACMELLATRAGIRLQHVPYRGSGPMLTELIGGRIELGMDNMPSAIGFIRDGQIRPLAVTSRERSPVLPETPTLHEAGLTDFDAVSWFGVQAPAATPRPVILRMGQEIDAVVRDPAWMARMRDFAAELPRLTPDGGTTPEAFADFIQQEIARWAEVARVSGMSVE</sequence>
<evidence type="ECO:0000313" key="4">
    <source>
        <dbReference type="Proteomes" id="UP001201985"/>
    </source>
</evidence>
<comment type="similarity">
    <text evidence="1">Belongs to the UPF0065 (bug) family.</text>
</comment>
<dbReference type="Pfam" id="PF03401">
    <property type="entry name" value="TctC"/>
    <property type="match status" value="1"/>
</dbReference>
<keyword evidence="2" id="KW-0732">Signal</keyword>
<feature type="chain" id="PRO_5047449968" evidence="2">
    <location>
        <begin position="25"/>
        <end position="333"/>
    </location>
</feature>
<dbReference type="PANTHER" id="PTHR42928:SF5">
    <property type="entry name" value="BLR1237 PROTEIN"/>
    <property type="match status" value="1"/>
</dbReference>
<dbReference type="EMBL" id="JALBUU010000097">
    <property type="protein sequence ID" value="MCI0756198.1"/>
    <property type="molecule type" value="Genomic_DNA"/>
</dbReference>
<protein>
    <submittedName>
        <fullName evidence="3">Tripartite tricarboxylate transporter substrate binding protein</fullName>
    </submittedName>
</protein>
<accession>A0ABS9WA66</accession>
<evidence type="ECO:0000313" key="3">
    <source>
        <dbReference type="EMBL" id="MCI0756198.1"/>
    </source>
</evidence>
<dbReference type="InterPro" id="IPR042100">
    <property type="entry name" value="Bug_dom1"/>
</dbReference>
<feature type="signal peptide" evidence="2">
    <location>
        <begin position="1"/>
        <end position="24"/>
    </location>
</feature>
<evidence type="ECO:0000256" key="2">
    <source>
        <dbReference type="SAM" id="SignalP"/>
    </source>
</evidence>
<dbReference type="Proteomes" id="UP001201985">
    <property type="component" value="Unassembled WGS sequence"/>
</dbReference>
<dbReference type="Gene3D" id="3.40.190.10">
    <property type="entry name" value="Periplasmic binding protein-like II"/>
    <property type="match status" value="1"/>
</dbReference>
<dbReference type="RefSeq" id="WP_120009633.1">
    <property type="nucleotide sequence ID" value="NZ_JALBUU010000097.1"/>
</dbReference>
<name>A0ABS9WA66_9PROT</name>
<dbReference type="PIRSF" id="PIRSF017082">
    <property type="entry name" value="YflP"/>
    <property type="match status" value="1"/>
</dbReference>
<dbReference type="Gene3D" id="3.40.190.150">
    <property type="entry name" value="Bordetella uptake gene, domain 1"/>
    <property type="match status" value="1"/>
</dbReference>
<dbReference type="SUPFAM" id="SSF53850">
    <property type="entry name" value="Periplasmic binding protein-like II"/>
    <property type="match status" value="1"/>
</dbReference>
<reference evidence="3 4" key="1">
    <citation type="submission" date="2022-03" db="EMBL/GenBank/DDBJ databases">
        <title>Complete genome analysis of Roseomonas KG 17.1 : a prolific producer of plant growth promoters.</title>
        <authorList>
            <person name="Saadouli I."/>
            <person name="Najjari A."/>
            <person name="Mosbah A."/>
            <person name="Ouzari H.I."/>
        </authorList>
    </citation>
    <scope>NUCLEOTIDE SEQUENCE [LARGE SCALE GENOMIC DNA]</scope>
    <source>
        <strain evidence="3 4">KG17-1</strain>
    </source>
</reference>
<proteinExistence type="inferred from homology"/>
<comment type="caution">
    <text evidence="3">The sequence shown here is derived from an EMBL/GenBank/DDBJ whole genome shotgun (WGS) entry which is preliminary data.</text>
</comment>
<dbReference type="InterPro" id="IPR005064">
    <property type="entry name" value="BUG"/>
</dbReference>